<name>A0ABT0HNN4_9BACT</name>
<dbReference type="GO" id="GO:0005524">
    <property type="term" value="F:ATP binding"/>
    <property type="evidence" value="ECO:0007669"/>
    <property type="project" value="UniProtKB-KW"/>
</dbReference>
<keyword evidence="5" id="KW-0902">Two-component regulatory system</keyword>
<dbReference type="RefSeq" id="WP_248478399.1">
    <property type="nucleotide sequence ID" value="NZ_JALPRF010000003.1"/>
</dbReference>
<keyword evidence="8" id="KW-1185">Reference proteome</keyword>
<keyword evidence="4 7" id="KW-0067">ATP-binding</keyword>
<comment type="caution">
    <text evidence="7">The sequence shown here is derived from an EMBL/GenBank/DDBJ whole genome shotgun (WGS) entry which is preliminary data.</text>
</comment>
<dbReference type="Proteomes" id="UP001202180">
    <property type="component" value="Unassembled WGS sequence"/>
</dbReference>
<dbReference type="Pfam" id="PF02518">
    <property type="entry name" value="HATPase_c"/>
    <property type="match status" value="1"/>
</dbReference>
<feature type="domain" description="Histidine kinase" evidence="6">
    <location>
        <begin position="686"/>
        <end position="895"/>
    </location>
</feature>
<dbReference type="Gene3D" id="3.30.565.10">
    <property type="entry name" value="Histidine kinase-like ATPase, C-terminal domain"/>
    <property type="match status" value="2"/>
</dbReference>
<evidence type="ECO:0000256" key="5">
    <source>
        <dbReference type="ARBA" id="ARBA00023012"/>
    </source>
</evidence>
<evidence type="ECO:0000256" key="2">
    <source>
        <dbReference type="ARBA" id="ARBA00022741"/>
    </source>
</evidence>
<dbReference type="InterPro" id="IPR036890">
    <property type="entry name" value="HATPase_C_sf"/>
</dbReference>
<dbReference type="SUPFAM" id="SSF55874">
    <property type="entry name" value="ATPase domain of HSP90 chaperone/DNA topoisomerase II/histidine kinase"/>
    <property type="match status" value="2"/>
</dbReference>
<keyword evidence="1" id="KW-0808">Transferase</keyword>
<keyword evidence="2" id="KW-0547">Nucleotide-binding</keyword>
<dbReference type="PANTHER" id="PTHR43065:SF46">
    <property type="entry name" value="C4-DICARBOXYLATE TRANSPORT SENSOR PROTEIN DCTB"/>
    <property type="match status" value="1"/>
</dbReference>
<dbReference type="PANTHER" id="PTHR43065">
    <property type="entry name" value="SENSOR HISTIDINE KINASE"/>
    <property type="match status" value="1"/>
</dbReference>
<evidence type="ECO:0000256" key="1">
    <source>
        <dbReference type="ARBA" id="ARBA00022679"/>
    </source>
</evidence>
<evidence type="ECO:0000259" key="6">
    <source>
        <dbReference type="PROSITE" id="PS50109"/>
    </source>
</evidence>
<evidence type="ECO:0000256" key="3">
    <source>
        <dbReference type="ARBA" id="ARBA00022777"/>
    </source>
</evidence>
<sequence>MRNCLVLCQYREDSNYNDFIGKFYHFPANEKKTYLNSFDELPLEFIYYEPTKSGKGVFFGYGKITKPPFPDKRQPGYYFVELDDFKPFTHEVSYKDESGKILESESPYYNSQNAVRKISSRLLDEICLDGGIRLNFKTDAHLIKVLGEQLIGSEKVGILELVKNALDADATYCRVRLEKFPDIPPVEPSLYEFNQYDGPVIVIEDDGVGMTRQIIEDAWLRPATTFKTNIKEQIRLERKKALEAGRLGSYNSLLNQFKRNRVPLGEKGVGRFATHRLGRFLEIHTKTKDIDYELVLKIDWDLFDNYSNGLIDLDSIGVTLSRQKQSWNYGVNKSGTRIIIYGGRENFTWSKEIIEDINDSIIALNSPNPKPEQYHSIFRVSIECPQISDLPNEPIYKGFIPNFTFSAHVNEYGVMSYKLLFKPSPSIPLAEEAWAEKDYDLRVNNTKGYWLNNPDNPKSGYRSPKCGPFFIYIDVWYRDAKWTVGRADAKTLFEYLDNHGGVSIYRDNIIVYPPEIGRAHDWLDLAQRQIKQTYRMSYYHMIGNVEIEQLGNDLLVDKTNREGLIQNMAFEDLKMLVSTAITAILEVQYIGKRNMYGELVKGVISDPKRLGNVLKDNADLIGNITTRYPVVQDPFTIFDQIPVEDRSQRLLNLSSSLSSLRQSLQILESNQNLFTEWAGYGISVAVAIHELAKITSNFYNGAIKLLEQGDTQPETIINLKDASKSFRSELNRLGPLRAVRNEKKSQFNIMKSVQYTKDLYERKLNRSEINFHVNSEEDFFVWGRYTSLNQVLSNLIDNSCHWLGFTRNNRRISIILNSKARTVIIADNGPGVHSSIRPYLFQPGTSMKIPPSGLGLYICRHYMRDIGGDIYETHERERVPGLNGAQFTLDFENVPSSRELAKI</sequence>
<evidence type="ECO:0000313" key="7">
    <source>
        <dbReference type="EMBL" id="MCK8493779.1"/>
    </source>
</evidence>
<protein>
    <submittedName>
        <fullName evidence="7">ATP-binding protein</fullName>
    </submittedName>
</protein>
<dbReference type="PROSITE" id="PS50109">
    <property type="entry name" value="HIS_KIN"/>
    <property type="match status" value="1"/>
</dbReference>
<dbReference type="SMART" id="SM00387">
    <property type="entry name" value="HATPase_c"/>
    <property type="match status" value="1"/>
</dbReference>
<organism evidence="7 8">
    <name type="scientific">Spirosoma liriopis</name>
    <dbReference type="NCBI Taxonomy" id="2937440"/>
    <lineage>
        <taxon>Bacteria</taxon>
        <taxon>Pseudomonadati</taxon>
        <taxon>Bacteroidota</taxon>
        <taxon>Cytophagia</taxon>
        <taxon>Cytophagales</taxon>
        <taxon>Cytophagaceae</taxon>
        <taxon>Spirosoma</taxon>
    </lineage>
</organism>
<gene>
    <name evidence="7" type="ORF">M0L20_18075</name>
</gene>
<reference evidence="7 8" key="1">
    <citation type="submission" date="2022-04" db="EMBL/GenBank/DDBJ databases">
        <title>Spirosoma sp. strain RP8 genome sequencing and assembly.</title>
        <authorList>
            <person name="Jung Y."/>
        </authorList>
    </citation>
    <scope>NUCLEOTIDE SEQUENCE [LARGE SCALE GENOMIC DNA]</scope>
    <source>
        <strain evidence="7 8">RP8</strain>
    </source>
</reference>
<dbReference type="EMBL" id="JALPRF010000003">
    <property type="protein sequence ID" value="MCK8493779.1"/>
    <property type="molecule type" value="Genomic_DNA"/>
</dbReference>
<dbReference type="InterPro" id="IPR005467">
    <property type="entry name" value="His_kinase_dom"/>
</dbReference>
<keyword evidence="3" id="KW-0418">Kinase</keyword>
<accession>A0ABT0HNN4</accession>
<dbReference type="InterPro" id="IPR003594">
    <property type="entry name" value="HATPase_dom"/>
</dbReference>
<dbReference type="Pfam" id="PF13589">
    <property type="entry name" value="HATPase_c_3"/>
    <property type="match status" value="1"/>
</dbReference>
<proteinExistence type="predicted"/>
<evidence type="ECO:0000256" key="4">
    <source>
        <dbReference type="ARBA" id="ARBA00022840"/>
    </source>
</evidence>
<evidence type="ECO:0000313" key="8">
    <source>
        <dbReference type="Proteomes" id="UP001202180"/>
    </source>
</evidence>